<evidence type="ECO:0000313" key="1">
    <source>
        <dbReference type="EMBL" id="KAK2193247.1"/>
    </source>
</evidence>
<accession>A0AAD9PET1</accession>
<name>A0AAD9PET1_RIDPI</name>
<proteinExistence type="predicted"/>
<reference evidence="1" key="1">
    <citation type="journal article" date="2023" name="Mol. Biol. Evol.">
        <title>Third-Generation Sequencing Reveals the Adaptive Role of the Epigenome in Three Deep-Sea Polychaetes.</title>
        <authorList>
            <person name="Perez M."/>
            <person name="Aroh O."/>
            <person name="Sun Y."/>
            <person name="Lan Y."/>
            <person name="Juniper S.K."/>
            <person name="Young C.R."/>
            <person name="Angers B."/>
            <person name="Qian P.Y."/>
        </authorList>
    </citation>
    <scope>NUCLEOTIDE SEQUENCE</scope>
    <source>
        <strain evidence="1">R07B-5</strain>
    </source>
</reference>
<gene>
    <name evidence="1" type="ORF">NP493_16g05058</name>
</gene>
<dbReference type="EMBL" id="JAODUO010000015">
    <property type="protein sequence ID" value="KAK2193247.1"/>
    <property type="molecule type" value="Genomic_DNA"/>
</dbReference>
<keyword evidence="2" id="KW-1185">Reference proteome</keyword>
<organism evidence="1 2">
    <name type="scientific">Ridgeia piscesae</name>
    <name type="common">Tubeworm</name>
    <dbReference type="NCBI Taxonomy" id="27915"/>
    <lineage>
        <taxon>Eukaryota</taxon>
        <taxon>Metazoa</taxon>
        <taxon>Spiralia</taxon>
        <taxon>Lophotrochozoa</taxon>
        <taxon>Annelida</taxon>
        <taxon>Polychaeta</taxon>
        <taxon>Sedentaria</taxon>
        <taxon>Canalipalpata</taxon>
        <taxon>Sabellida</taxon>
        <taxon>Siboglinidae</taxon>
        <taxon>Ridgeia</taxon>
    </lineage>
</organism>
<evidence type="ECO:0000313" key="2">
    <source>
        <dbReference type="Proteomes" id="UP001209878"/>
    </source>
</evidence>
<comment type="caution">
    <text evidence="1">The sequence shown here is derived from an EMBL/GenBank/DDBJ whole genome shotgun (WGS) entry which is preliminary data.</text>
</comment>
<protein>
    <submittedName>
        <fullName evidence="1">Uncharacterized protein</fullName>
    </submittedName>
</protein>
<dbReference type="Proteomes" id="UP001209878">
    <property type="component" value="Unassembled WGS sequence"/>
</dbReference>
<dbReference type="AlphaFoldDB" id="A0AAD9PET1"/>
<sequence length="77" mass="8420">MVNHIPDPFPSVHPPSRCFVLLRSPLITARPQLRLSAAGCSCHAALSRGRPTQRSRPGRVCSGWRLSDEDLAQTSLS</sequence>